<dbReference type="Proteomes" id="UP000000724">
    <property type="component" value="Contig Pc00c13"/>
</dbReference>
<dbReference type="HOGENOM" id="CLU_2224088_0_0_1"/>
<gene>
    <name evidence="2" type="ORF">Pc13g07530</name>
    <name evidence="2" type="ORF">PCH_Pc13g07530</name>
</gene>
<name>B6H3R1_PENRW</name>
<protein>
    <submittedName>
        <fullName evidence="2">Uncharacterized protein</fullName>
    </submittedName>
</protein>
<feature type="compositionally biased region" description="Basic and acidic residues" evidence="1">
    <location>
        <begin position="62"/>
        <end position="76"/>
    </location>
</feature>
<keyword evidence="3" id="KW-1185">Reference proteome</keyword>
<dbReference type="EMBL" id="AM920428">
    <property type="protein sequence ID" value="CAP91822.1"/>
    <property type="molecule type" value="Genomic_DNA"/>
</dbReference>
<reference evidence="2 3" key="1">
    <citation type="journal article" date="2008" name="Nat. Biotechnol.">
        <title>Genome sequencing and analysis of the filamentous fungus Penicillium chrysogenum.</title>
        <authorList>
            <person name="van den Berg M.A."/>
            <person name="Albang R."/>
            <person name="Albermann K."/>
            <person name="Badger J.H."/>
            <person name="Daran J.-M."/>
            <person name="Driessen A.J.M."/>
            <person name="Garcia-Estrada C."/>
            <person name="Fedorova N.D."/>
            <person name="Harris D.M."/>
            <person name="Heijne W.H.M."/>
            <person name="Joardar V.S."/>
            <person name="Kiel J.A.K.W."/>
            <person name="Kovalchuk A."/>
            <person name="Martin J.F."/>
            <person name="Nierman W.C."/>
            <person name="Nijland J.G."/>
            <person name="Pronk J.T."/>
            <person name="Roubos J.A."/>
            <person name="van der Klei I.J."/>
            <person name="van Peij N.N.M.E."/>
            <person name="Veenhuis M."/>
            <person name="von Doehren H."/>
            <person name="Wagner C."/>
            <person name="Wortman J.R."/>
            <person name="Bovenberg R.A.L."/>
        </authorList>
    </citation>
    <scope>NUCLEOTIDE SEQUENCE [LARGE SCALE GENOMIC DNA]</scope>
    <source>
        <strain evidence="3">ATCC 28089 / DSM 1075 / NRRL 1951 / Wisconsin 54-1255</strain>
    </source>
</reference>
<evidence type="ECO:0000313" key="2">
    <source>
        <dbReference type="EMBL" id="CAP91822.1"/>
    </source>
</evidence>
<accession>B6H3R1</accession>
<feature type="region of interest" description="Disordered" evidence="1">
    <location>
        <begin position="55"/>
        <end position="76"/>
    </location>
</feature>
<evidence type="ECO:0000313" key="3">
    <source>
        <dbReference type="Proteomes" id="UP000000724"/>
    </source>
</evidence>
<dbReference type="AlphaFoldDB" id="B6H3R1"/>
<dbReference type="VEuPathDB" id="FungiDB:PCH_Pc13g07530"/>
<sequence length="106" mass="11691">MAILKGEMRNIIKIFEVRNLPAVGVPSGPSAIRGPPIPQTTRWLPAVVDQHIAPAANGLSTDHGKEGEMYRGREQRGREVGPFRGIDTYFVYHLIDAADCIKVIQI</sequence>
<proteinExistence type="predicted"/>
<organism evidence="2 3">
    <name type="scientific">Penicillium rubens (strain ATCC 28089 / DSM 1075 / NRRL 1951 / Wisconsin 54-1255)</name>
    <name type="common">Penicillium chrysogenum</name>
    <dbReference type="NCBI Taxonomy" id="500485"/>
    <lineage>
        <taxon>Eukaryota</taxon>
        <taxon>Fungi</taxon>
        <taxon>Dikarya</taxon>
        <taxon>Ascomycota</taxon>
        <taxon>Pezizomycotina</taxon>
        <taxon>Eurotiomycetes</taxon>
        <taxon>Eurotiomycetidae</taxon>
        <taxon>Eurotiales</taxon>
        <taxon>Aspergillaceae</taxon>
        <taxon>Penicillium</taxon>
        <taxon>Penicillium chrysogenum species complex</taxon>
    </lineage>
</organism>
<evidence type="ECO:0000256" key="1">
    <source>
        <dbReference type="SAM" id="MobiDB-lite"/>
    </source>
</evidence>